<keyword evidence="4" id="KW-1185">Reference proteome</keyword>
<feature type="compositionally biased region" description="Basic and acidic residues" evidence="1">
    <location>
        <begin position="80"/>
        <end position="94"/>
    </location>
</feature>
<dbReference type="SMART" id="SM00530">
    <property type="entry name" value="HTH_XRE"/>
    <property type="match status" value="1"/>
</dbReference>
<dbReference type="SUPFAM" id="SSF47413">
    <property type="entry name" value="lambda repressor-like DNA-binding domains"/>
    <property type="match status" value="1"/>
</dbReference>
<dbReference type="EMBL" id="JAVDSG010000001">
    <property type="protein sequence ID" value="MDR6592284.1"/>
    <property type="molecule type" value="Genomic_DNA"/>
</dbReference>
<dbReference type="RefSeq" id="WP_310303645.1">
    <property type="nucleotide sequence ID" value="NZ_BAAAXB010000001.1"/>
</dbReference>
<comment type="caution">
    <text evidence="3">The sequence shown here is derived from an EMBL/GenBank/DDBJ whole genome shotgun (WGS) entry which is preliminary data.</text>
</comment>
<proteinExistence type="predicted"/>
<dbReference type="CDD" id="cd00093">
    <property type="entry name" value="HTH_XRE"/>
    <property type="match status" value="1"/>
</dbReference>
<organism evidence="3 4">
    <name type="scientific">Saccharothrix longispora</name>
    <dbReference type="NCBI Taxonomy" id="33920"/>
    <lineage>
        <taxon>Bacteria</taxon>
        <taxon>Bacillati</taxon>
        <taxon>Actinomycetota</taxon>
        <taxon>Actinomycetes</taxon>
        <taxon>Pseudonocardiales</taxon>
        <taxon>Pseudonocardiaceae</taxon>
        <taxon>Saccharothrix</taxon>
    </lineage>
</organism>
<dbReference type="InterPro" id="IPR011990">
    <property type="entry name" value="TPR-like_helical_dom_sf"/>
</dbReference>
<protein>
    <submittedName>
        <fullName evidence="3">Transcriptional regulator with XRE-family HTH domain</fullName>
    </submittedName>
</protein>
<dbReference type="Pfam" id="PF13560">
    <property type="entry name" value="HTH_31"/>
    <property type="match status" value="1"/>
</dbReference>
<dbReference type="Gene3D" id="1.10.260.40">
    <property type="entry name" value="lambda repressor-like DNA-binding domains"/>
    <property type="match status" value="1"/>
</dbReference>
<gene>
    <name evidence="3" type="ORF">J2S66_000668</name>
</gene>
<dbReference type="InterPro" id="IPR010982">
    <property type="entry name" value="Lambda_DNA-bd_dom_sf"/>
</dbReference>
<evidence type="ECO:0000313" key="3">
    <source>
        <dbReference type="EMBL" id="MDR6592284.1"/>
    </source>
</evidence>
<reference evidence="3 4" key="1">
    <citation type="submission" date="2023-07" db="EMBL/GenBank/DDBJ databases">
        <title>Sequencing the genomes of 1000 actinobacteria strains.</title>
        <authorList>
            <person name="Klenk H.-P."/>
        </authorList>
    </citation>
    <scope>NUCLEOTIDE SEQUENCE [LARGE SCALE GENOMIC DNA]</scope>
    <source>
        <strain evidence="3 4">DSM 43749</strain>
    </source>
</reference>
<feature type="domain" description="HTH cro/C1-type" evidence="2">
    <location>
        <begin position="21"/>
        <end position="75"/>
    </location>
</feature>
<evidence type="ECO:0000313" key="4">
    <source>
        <dbReference type="Proteomes" id="UP001268819"/>
    </source>
</evidence>
<dbReference type="Gene3D" id="1.25.40.10">
    <property type="entry name" value="Tetratricopeptide repeat domain"/>
    <property type="match status" value="1"/>
</dbReference>
<feature type="region of interest" description="Disordered" evidence="1">
    <location>
        <begin position="78"/>
        <end position="110"/>
    </location>
</feature>
<sequence>MTDDEHPSASEPVGVRLAREIRRRRTAVGLSQPQLAQRIGYTRQYVSLAERVDHNLPSMEIVKAIDRALDADGALTTLREQGKREQERQRRQSTDTKAPNTPGTHVPPRLSLSRFTETHLDDALRHLREQWHLLVKTDNLFGPRFAIKSVREHIDLINGIAGTVRGAARRDVVGLAARYAESAAWLHEDAGEGSLALHWTDRAMEWSYESGDRAMLAWTLFRRSQQATTDGDPARTIGMAEAAGRDTTALSNPMRAAVTQQEALGYALDGDERTTHRKLDQAHAWAAHDDRGDARDGHGSFCTGNYLELQRAHCWSILGRHDKAIVLYEDVLPSLPAAYHRDRGTALSRFAAAAVAVAEPEQAAQLADEALDIARDSGSLRTERTLRDVAAALSPHGHLPAVAAFRAKAMSGGAR</sequence>
<dbReference type="Proteomes" id="UP001268819">
    <property type="component" value="Unassembled WGS sequence"/>
</dbReference>
<dbReference type="SUPFAM" id="SSF48452">
    <property type="entry name" value="TPR-like"/>
    <property type="match status" value="1"/>
</dbReference>
<evidence type="ECO:0000256" key="1">
    <source>
        <dbReference type="SAM" id="MobiDB-lite"/>
    </source>
</evidence>
<evidence type="ECO:0000259" key="2">
    <source>
        <dbReference type="PROSITE" id="PS50943"/>
    </source>
</evidence>
<accession>A0ABU1PQC1</accession>
<dbReference type="InterPro" id="IPR001387">
    <property type="entry name" value="Cro/C1-type_HTH"/>
</dbReference>
<name>A0ABU1PQC1_9PSEU</name>
<dbReference type="PROSITE" id="PS50943">
    <property type="entry name" value="HTH_CROC1"/>
    <property type="match status" value="1"/>
</dbReference>